<dbReference type="CDD" id="cd24054">
    <property type="entry name" value="ASKHA_NBD_AaPPX-GppA_MtPPX2-like"/>
    <property type="match status" value="1"/>
</dbReference>
<dbReference type="EMBL" id="JAVDPY010000009">
    <property type="protein sequence ID" value="MDR6335945.1"/>
    <property type="molecule type" value="Genomic_DNA"/>
</dbReference>
<gene>
    <name evidence="4" type="ORF">GGQ86_004443</name>
    <name evidence="3" type="ORF">XFLAVUS301_41080</name>
</gene>
<evidence type="ECO:0000313" key="3">
    <source>
        <dbReference type="EMBL" id="GLI24434.1"/>
    </source>
</evidence>
<dbReference type="Pfam" id="PF02541">
    <property type="entry name" value="Ppx-GppA"/>
    <property type="match status" value="1"/>
</dbReference>
<protein>
    <submittedName>
        <fullName evidence="3 4">Exopolyphosphatase</fullName>
        <ecNumber evidence="4">3.6.1.11</ecNumber>
        <ecNumber evidence="4">3.6.1.40</ecNumber>
    </submittedName>
</protein>
<dbReference type="AlphaFoldDB" id="A0A9W6FL45"/>
<dbReference type="RefSeq" id="WP_281809204.1">
    <property type="nucleotide sequence ID" value="NZ_BSDO01000007.1"/>
</dbReference>
<name>A0A9W6FL45_XANFL</name>
<dbReference type="EMBL" id="BSDO01000007">
    <property type="protein sequence ID" value="GLI24434.1"/>
    <property type="molecule type" value="Genomic_DNA"/>
</dbReference>
<dbReference type="InterPro" id="IPR003695">
    <property type="entry name" value="Ppx_GppA_N"/>
</dbReference>
<evidence type="ECO:0000313" key="6">
    <source>
        <dbReference type="Proteomes" id="UP001245370"/>
    </source>
</evidence>
<organism evidence="3 5">
    <name type="scientific">Xanthobacter flavus</name>
    <dbReference type="NCBI Taxonomy" id="281"/>
    <lineage>
        <taxon>Bacteria</taxon>
        <taxon>Pseudomonadati</taxon>
        <taxon>Pseudomonadota</taxon>
        <taxon>Alphaproteobacteria</taxon>
        <taxon>Hyphomicrobiales</taxon>
        <taxon>Xanthobacteraceae</taxon>
        <taxon>Xanthobacter</taxon>
    </lineage>
</organism>
<comment type="caution">
    <text evidence="3">The sequence shown here is derived from an EMBL/GenBank/DDBJ whole genome shotgun (WGS) entry which is preliminary data.</text>
</comment>
<feature type="compositionally biased region" description="Basic and acidic residues" evidence="1">
    <location>
        <begin position="1"/>
        <end position="10"/>
    </location>
</feature>
<dbReference type="GeneID" id="95764880"/>
<dbReference type="GO" id="GO:0004309">
    <property type="term" value="F:exopolyphosphatase activity"/>
    <property type="evidence" value="ECO:0007669"/>
    <property type="project" value="UniProtKB-EC"/>
</dbReference>
<dbReference type="GO" id="GO:0008894">
    <property type="term" value="F:guanosine-5'-triphosphate,3'-diphosphate diphosphatase activity"/>
    <property type="evidence" value="ECO:0007669"/>
    <property type="project" value="UniProtKB-EC"/>
</dbReference>
<dbReference type="SUPFAM" id="SSF53067">
    <property type="entry name" value="Actin-like ATPase domain"/>
    <property type="match status" value="2"/>
</dbReference>
<evidence type="ECO:0000256" key="1">
    <source>
        <dbReference type="SAM" id="MobiDB-lite"/>
    </source>
</evidence>
<keyword evidence="4" id="KW-0378">Hydrolase</keyword>
<dbReference type="EC" id="3.6.1.11" evidence="4"/>
<sequence>MRAGTDDGPKDQPLAAQPCATSALPQDRRAESRSASPHGIYAAIDLGTNNCRLLIARPTARSFRVVDAFSRIVRLGEGLGASGRLCDGAMERALGALEICATKMELRGVTRARMVATEACRSAVNGEDFCSQVESRTGLTLEVVDRRTEAGLAATGCAPLVDPSCEGAVLFDIGGGSTEVVWLGRRSAGDDGPPRARIRSWVSLPVGVVSLSERHGGVKVSPDVFHTMVDEVCAMLDGVRQSWGVRAPARLHLLGTSGTVTTVAGIHLGLDRYDRARVDGAWLGASHIEQVVDRLMTMSFEERVANPCIGAQRADLVLAGCAIMEAVRRIFPADRLRVADRGLREGMLVQMMRADGVWRNGRAADGYNATPPNGSRPA</sequence>
<reference evidence="3" key="1">
    <citation type="submission" date="2022-12" db="EMBL/GenBank/DDBJ databases">
        <title>Reference genome sequencing for broad-spectrum identification of bacterial and archaeal isolates by mass spectrometry.</title>
        <authorList>
            <person name="Sekiguchi Y."/>
            <person name="Tourlousse D.M."/>
        </authorList>
    </citation>
    <scope>NUCLEOTIDE SEQUENCE</scope>
    <source>
        <strain evidence="3">301</strain>
    </source>
</reference>
<evidence type="ECO:0000313" key="4">
    <source>
        <dbReference type="EMBL" id="MDR6335945.1"/>
    </source>
</evidence>
<keyword evidence="6" id="KW-1185">Reference proteome</keyword>
<evidence type="ECO:0000313" key="5">
    <source>
        <dbReference type="Proteomes" id="UP001144397"/>
    </source>
</evidence>
<dbReference type="PANTHER" id="PTHR30005:SF0">
    <property type="entry name" value="RETROGRADE REGULATION PROTEIN 2"/>
    <property type="match status" value="1"/>
</dbReference>
<dbReference type="PANTHER" id="PTHR30005">
    <property type="entry name" value="EXOPOLYPHOSPHATASE"/>
    <property type="match status" value="1"/>
</dbReference>
<dbReference type="Gene3D" id="3.30.420.40">
    <property type="match status" value="1"/>
</dbReference>
<dbReference type="Gene3D" id="3.30.420.150">
    <property type="entry name" value="Exopolyphosphatase. Domain 2"/>
    <property type="match status" value="1"/>
</dbReference>
<dbReference type="EC" id="3.6.1.40" evidence="4"/>
<evidence type="ECO:0000259" key="2">
    <source>
        <dbReference type="Pfam" id="PF02541"/>
    </source>
</evidence>
<feature type="region of interest" description="Disordered" evidence="1">
    <location>
        <begin position="1"/>
        <end position="35"/>
    </location>
</feature>
<dbReference type="InterPro" id="IPR043129">
    <property type="entry name" value="ATPase_NBD"/>
</dbReference>
<reference evidence="4 6" key="2">
    <citation type="submission" date="2023-07" db="EMBL/GenBank/DDBJ databases">
        <title>Genomic Encyclopedia of Type Strains, Phase IV (KMG-IV): sequencing the most valuable type-strain genomes for metagenomic binning, comparative biology and taxonomic classification.</title>
        <authorList>
            <person name="Goeker M."/>
        </authorList>
    </citation>
    <scope>NUCLEOTIDE SEQUENCE [LARGE SCALE GENOMIC DNA]</scope>
    <source>
        <strain evidence="4 6">DSM 338</strain>
    </source>
</reference>
<dbReference type="InterPro" id="IPR050273">
    <property type="entry name" value="GppA/Ppx_hydrolase"/>
</dbReference>
<proteinExistence type="predicted"/>
<dbReference type="Proteomes" id="UP001245370">
    <property type="component" value="Unassembled WGS sequence"/>
</dbReference>
<feature type="domain" description="Ppx/GppA phosphatase N-terminal" evidence="2">
    <location>
        <begin position="55"/>
        <end position="353"/>
    </location>
</feature>
<dbReference type="Proteomes" id="UP001144397">
    <property type="component" value="Unassembled WGS sequence"/>
</dbReference>
<accession>A0A9W6FL45</accession>